<reference evidence="9 10" key="1">
    <citation type="journal article" date="2009" name="Stand. Genomic Sci.">
        <title>Complete genome sequence of Beutenbergia cavernae type strain (HKI 0122).</title>
        <authorList>
            <person name="Land M."/>
            <person name="Pukall R."/>
            <person name="Abt B."/>
            <person name="Goker M."/>
            <person name="Rohde M."/>
            <person name="Glavina Del Rio T."/>
            <person name="Tice H."/>
            <person name="Copeland A."/>
            <person name="Cheng J.F."/>
            <person name="Lucas S."/>
            <person name="Chen F."/>
            <person name="Nolan M."/>
            <person name="Bruce D."/>
            <person name="Goodwin L."/>
            <person name="Pitluck S."/>
            <person name="Ivanova N."/>
            <person name="Mavromatis K."/>
            <person name="Ovchinnikova G."/>
            <person name="Pati A."/>
            <person name="Chen A."/>
            <person name="Palaniappan K."/>
            <person name="Hauser L."/>
            <person name="Chang Y.J."/>
            <person name="Jefferies C.C."/>
            <person name="Saunders E."/>
            <person name="Brettin T."/>
            <person name="Detter J.C."/>
            <person name="Han C."/>
            <person name="Chain P."/>
            <person name="Bristow J."/>
            <person name="Eisen J.A."/>
            <person name="Markowitz V."/>
            <person name="Hugenholtz P."/>
            <person name="Kyrpides N.C."/>
            <person name="Klenk H.P."/>
            <person name="Lapidus A."/>
        </authorList>
    </citation>
    <scope>NUCLEOTIDE SEQUENCE [LARGE SCALE GENOMIC DNA]</scope>
    <source>
        <strain evidence="10">ATCC BAA-8 / DSM 12333 / NBRC 16432</strain>
    </source>
</reference>
<dbReference type="PANTHER" id="PTHR11079">
    <property type="entry name" value="CYTOSINE DEAMINASE FAMILY MEMBER"/>
    <property type="match status" value="1"/>
</dbReference>
<comment type="catalytic activity">
    <reaction evidence="6 7">
        <text>adenosine(34) in tRNA + H2O + H(+) = inosine(34) in tRNA + NH4(+)</text>
        <dbReference type="Rhea" id="RHEA:43168"/>
        <dbReference type="Rhea" id="RHEA-COMP:10373"/>
        <dbReference type="Rhea" id="RHEA-COMP:10374"/>
        <dbReference type="ChEBI" id="CHEBI:15377"/>
        <dbReference type="ChEBI" id="CHEBI:15378"/>
        <dbReference type="ChEBI" id="CHEBI:28938"/>
        <dbReference type="ChEBI" id="CHEBI:74411"/>
        <dbReference type="ChEBI" id="CHEBI:82852"/>
        <dbReference type="EC" id="3.5.4.33"/>
    </reaction>
</comment>
<accession>C5BXA6</accession>
<dbReference type="eggNOG" id="COG0590">
    <property type="taxonomic scope" value="Bacteria"/>
</dbReference>
<dbReference type="HAMAP" id="MF_00972">
    <property type="entry name" value="tRNA_aden_deaminase"/>
    <property type="match status" value="1"/>
</dbReference>
<keyword evidence="4 7" id="KW-0378">Hydrolase</keyword>
<dbReference type="HOGENOM" id="CLU_025810_3_2_11"/>
<evidence type="ECO:0000313" key="10">
    <source>
        <dbReference type="Proteomes" id="UP000007962"/>
    </source>
</evidence>
<evidence type="ECO:0000256" key="6">
    <source>
        <dbReference type="ARBA" id="ARBA00048045"/>
    </source>
</evidence>
<name>C5BXA6_BEUC1</name>
<comment type="similarity">
    <text evidence="7">Belongs to the cytidine and deoxycytidylate deaminase family.</text>
</comment>
<evidence type="ECO:0000256" key="1">
    <source>
        <dbReference type="ARBA" id="ARBA00011738"/>
    </source>
</evidence>
<comment type="cofactor">
    <cofactor evidence="7">
        <name>Zn(2+)</name>
        <dbReference type="ChEBI" id="CHEBI:29105"/>
    </cofactor>
    <text evidence="7">Binds 1 zinc ion per subunit.</text>
</comment>
<evidence type="ECO:0000259" key="8">
    <source>
        <dbReference type="PROSITE" id="PS51747"/>
    </source>
</evidence>
<sequence>MDHEEAIGLALELARGALETDDVPVGAVVLGPDGEVIGRGANRREADDDPTAHAEMIAIREAAAALGQWRLEGCTLAVTLEPCTMCAGATVLARLPRLVFGAYDPKAGAAGSVTDVVRDPRLNHRVEVTGGVREAECGEELRAFFRARRRPTAADPPS</sequence>
<dbReference type="InterPro" id="IPR002125">
    <property type="entry name" value="CMP_dCMP_dom"/>
</dbReference>
<feature type="binding site" evidence="7">
    <location>
        <position position="83"/>
    </location>
    <ligand>
        <name>Zn(2+)</name>
        <dbReference type="ChEBI" id="CHEBI:29105"/>
        <note>catalytic</note>
    </ligand>
</feature>
<dbReference type="PROSITE" id="PS51747">
    <property type="entry name" value="CYT_DCMP_DEAMINASES_2"/>
    <property type="match status" value="1"/>
</dbReference>
<comment type="function">
    <text evidence="7">Catalyzes the deamination of adenosine to inosine at the wobble position 34 of tRNA(Arg2).</text>
</comment>
<feature type="binding site" evidence="7">
    <location>
        <position position="53"/>
    </location>
    <ligand>
        <name>Zn(2+)</name>
        <dbReference type="ChEBI" id="CHEBI:29105"/>
        <note>catalytic</note>
    </ligand>
</feature>
<dbReference type="NCBIfam" id="NF008113">
    <property type="entry name" value="PRK10860.1"/>
    <property type="match status" value="1"/>
</dbReference>
<dbReference type="GO" id="GO:0008270">
    <property type="term" value="F:zinc ion binding"/>
    <property type="evidence" value="ECO:0007669"/>
    <property type="project" value="UniProtKB-UniRule"/>
</dbReference>
<dbReference type="FunFam" id="3.40.140.10:FF:000005">
    <property type="entry name" value="tRNA-specific adenosine deaminase"/>
    <property type="match status" value="1"/>
</dbReference>
<dbReference type="InterPro" id="IPR028883">
    <property type="entry name" value="tRNA_aden_deaminase"/>
</dbReference>
<proteinExistence type="inferred from homology"/>
<dbReference type="CDD" id="cd01285">
    <property type="entry name" value="nucleoside_deaminase"/>
    <property type="match status" value="1"/>
</dbReference>
<dbReference type="RefSeq" id="WP_012725561.1">
    <property type="nucleotide sequence ID" value="NC_012669.1"/>
</dbReference>
<feature type="domain" description="CMP/dCMP-type deaminase" evidence="8">
    <location>
        <begin position="1"/>
        <end position="129"/>
    </location>
</feature>
<dbReference type="GO" id="GO:0002100">
    <property type="term" value="P:tRNA wobble adenosine to inosine editing"/>
    <property type="evidence" value="ECO:0007669"/>
    <property type="project" value="UniProtKB-UniRule"/>
</dbReference>
<keyword evidence="5 7" id="KW-0862">Zinc</keyword>
<dbReference type="InterPro" id="IPR016193">
    <property type="entry name" value="Cytidine_deaminase-like"/>
</dbReference>
<dbReference type="AlphaFoldDB" id="C5BXA6"/>
<dbReference type="STRING" id="471853.Bcav_0518"/>
<dbReference type="SUPFAM" id="SSF53927">
    <property type="entry name" value="Cytidine deaminase-like"/>
    <property type="match status" value="1"/>
</dbReference>
<protein>
    <recommendedName>
        <fullName evidence="7">tRNA-specific adenosine deaminase</fullName>
        <ecNumber evidence="7">3.5.4.33</ecNumber>
    </recommendedName>
</protein>
<evidence type="ECO:0000313" key="9">
    <source>
        <dbReference type="EMBL" id="ACQ78781.1"/>
    </source>
</evidence>
<evidence type="ECO:0000256" key="5">
    <source>
        <dbReference type="ARBA" id="ARBA00022833"/>
    </source>
</evidence>
<evidence type="ECO:0000256" key="3">
    <source>
        <dbReference type="ARBA" id="ARBA00022723"/>
    </source>
</evidence>
<dbReference type="EMBL" id="CP001618">
    <property type="protein sequence ID" value="ACQ78781.1"/>
    <property type="molecule type" value="Genomic_DNA"/>
</dbReference>
<dbReference type="Proteomes" id="UP000007962">
    <property type="component" value="Chromosome"/>
</dbReference>
<evidence type="ECO:0000256" key="7">
    <source>
        <dbReference type="HAMAP-Rule" id="MF_00972"/>
    </source>
</evidence>
<evidence type="ECO:0000256" key="4">
    <source>
        <dbReference type="ARBA" id="ARBA00022801"/>
    </source>
</evidence>
<feature type="binding site" evidence="7">
    <location>
        <position position="86"/>
    </location>
    <ligand>
        <name>Zn(2+)</name>
        <dbReference type="ChEBI" id="CHEBI:29105"/>
        <note>catalytic</note>
    </ligand>
</feature>
<keyword evidence="10" id="KW-1185">Reference proteome</keyword>
<evidence type="ECO:0000256" key="2">
    <source>
        <dbReference type="ARBA" id="ARBA00022694"/>
    </source>
</evidence>
<organism evidence="9 10">
    <name type="scientific">Beutenbergia cavernae (strain ATCC BAA-8 / DSM 12333 / CCUG 43141 / JCM 11478 / NBRC 16432 / NCIMB 13614 / HKI 0122)</name>
    <dbReference type="NCBI Taxonomy" id="471853"/>
    <lineage>
        <taxon>Bacteria</taxon>
        <taxon>Bacillati</taxon>
        <taxon>Actinomycetota</taxon>
        <taxon>Actinomycetes</taxon>
        <taxon>Micrococcales</taxon>
        <taxon>Beutenbergiaceae</taxon>
        <taxon>Beutenbergia</taxon>
    </lineage>
</organism>
<keyword evidence="3 7" id="KW-0479">Metal-binding</keyword>
<dbReference type="Pfam" id="PF00383">
    <property type="entry name" value="dCMP_cyt_deam_1"/>
    <property type="match status" value="1"/>
</dbReference>
<dbReference type="Gene3D" id="3.40.140.10">
    <property type="entry name" value="Cytidine Deaminase, domain 2"/>
    <property type="match status" value="1"/>
</dbReference>
<dbReference type="KEGG" id="bcv:Bcav_0518"/>
<gene>
    <name evidence="7" type="primary">tadA</name>
    <name evidence="9" type="ordered locus">Bcav_0518</name>
</gene>
<feature type="active site" description="Proton donor" evidence="7">
    <location>
        <position position="55"/>
    </location>
</feature>
<dbReference type="EC" id="3.5.4.33" evidence="7"/>
<keyword evidence="2 7" id="KW-0819">tRNA processing</keyword>
<dbReference type="PANTHER" id="PTHR11079:SF202">
    <property type="entry name" value="TRNA-SPECIFIC ADENOSINE DEAMINASE"/>
    <property type="match status" value="1"/>
</dbReference>
<comment type="subunit">
    <text evidence="1 7">Homodimer.</text>
</comment>
<dbReference type="GO" id="GO:0052717">
    <property type="term" value="F:tRNA-specific adenosine-34 deaminase activity"/>
    <property type="evidence" value="ECO:0007669"/>
    <property type="project" value="UniProtKB-UniRule"/>
</dbReference>